<dbReference type="PANTHER" id="PTHR41807">
    <property type="entry name" value="GLUTATHIONE TRANSFERASE 3"/>
    <property type="match status" value="1"/>
</dbReference>
<dbReference type="Proteomes" id="UP000243052">
    <property type="component" value="Chromosome iv"/>
</dbReference>
<keyword evidence="2" id="KW-1133">Transmembrane helix</keyword>
<feature type="compositionally biased region" description="Acidic residues" evidence="1">
    <location>
        <begin position="63"/>
        <end position="79"/>
    </location>
</feature>
<evidence type="ECO:0000256" key="2">
    <source>
        <dbReference type="SAM" id="Phobius"/>
    </source>
</evidence>
<dbReference type="EMBL" id="CP014244">
    <property type="protein sequence ID" value="AMD20622.1"/>
    <property type="molecule type" value="Genomic_DNA"/>
</dbReference>
<dbReference type="GeneID" id="28723876"/>
<dbReference type="InterPro" id="IPR038872">
    <property type="entry name" value="Put_GTT3"/>
</dbReference>
<evidence type="ECO:0000256" key="1">
    <source>
        <dbReference type="SAM" id="MobiDB-lite"/>
    </source>
</evidence>
<dbReference type="STRING" id="45286.A0A0X8HSF4"/>
<dbReference type="AlphaFoldDB" id="A0A0X8HSF4"/>
<feature type="transmembrane region" description="Helical" evidence="2">
    <location>
        <begin position="223"/>
        <end position="243"/>
    </location>
</feature>
<feature type="transmembrane region" description="Helical" evidence="2">
    <location>
        <begin position="189"/>
        <end position="211"/>
    </location>
</feature>
<dbReference type="PANTHER" id="PTHR41807:SF1">
    <property type="entry name" value="GLUTATHIONE TRANSFERASE 3"/>
    <property type="match status" value="1"/>
</dbReference>
<gene>
    <name evidence="3" type="ORF">AW171_hschr42523</name>
</gene>
<keyword evidence="2" id="KW-0812">Transmembrane</keyword>
<organism evidence="3 4">
    <name type="scientific">Eremothecium sinecaudum</name>
    <dbReference type="NCBI Taxonomy" id="45286"/>
    <lineage>
        <taxon>Eukaryota</taxon>
        <taxon>Fungi</taxon>
        <taxon>Dikarya</taxon>
        <taxon>Ascomycota</taxon>
        <taxon>Saccharomycotina</taxon>
        <taxon>Saccharomycetes</taxon>
        <taxon>Saccharomycetales</taxon>
        <taxon>Saccharomycetaceae</taxon>
        <taxon>Eremothecium</taxon>
    </lineage>
</organism>
<sequence>MSTSLASLKKFELVQLADKLKLKYPAKLNKPALVTLIDLHLKGMKKPLDLIAFPELGEYYESTGDDDEEDDSDDDEETDKSEGLRTTDEESSNTSDGSSNGDWFSTLRFDGIKSPSPLFHFNFHEFLSDIQGNIADVNQNIQDTLSTIPAVDGIFFALELYFYIVRPFFHFDIKDSPYYVSTTLSRSQFVSLILFWGAASFALPALIGYYINFIRYDLPSVEIDPLIFHVAKTLIAILIGYYWKPNFMREATYVVKDTFGTAKLSEIFKHGLAFSQLQWTLNLQQWPLIFGVTGIILCLYVL</sequence>
<keyword evidence="2" id="KW-0472">Membrane</keyword>
<name>A0A0X8HSF4_9SACH</name>
<keyword evidence="4" id="KW-1185">Reference proteome</keyword>
<reference evidence="3 4" key="1">
    <citation type="submission" date="2016-01" db="EMBL/GenBank/DDBJ databases">
        <title>Genome sequence of the yeast Holleya sinecauda.</title>
        <authorList>
            <person name="Dietrich F.S."/>
        </authorList>
    </citation>
    <scope>NUCLEOTIDE SEQUENCE [LARGE SCALE GENOMIC DNA]</scope>
    <source>
        <strain evidence="3 4">ATCC 58844</strain>
    </source>
</reference>
<dbReference type="GO" id="GO:0016020">
    <property type="term" value="C:membrane"/>
    <property type="evidence" value="ECO:0007669"/>
    <property type="project" value="TreeGrafter"/>
</dbReference>
<feature type="region of interest" description="Disordered" evidence="1">
    <location>
        <begin position="61"/>
        <end position="99"/>
    </location>
</feature>
<evidence type="ECO:0000313" key="3">
    <source>
        <dbReference type="EMBL" id="AMD20622.1"/>
    </source>
</evidence>
<evidence type="ECO:0000313" key="4">
    <source>
        <dbReference type="Proteomes" id="UP000243052"/>
    </source>
</evidence>
<dbReference type="RefSeq" id="XP_017987618.1">
    <property type="nucleotide sequence ID" value="XM_018131804.1"/>
</dbReference>
<proteinExistence type="predicted"/>
<protein>
    <submittedName>
        <fullName evidence="3">HDL122Wp</fullName>
    </submittedName>
</protein>
<accession>A0A0X8HSF4</accession>
<dbReference type="OrthoDB" id="4034134at2759"/>